<feature type="compositionally biased region" description="Low complexity" evidence="5">
    <location>
        <begin position="336"/>
        <end position="348"/>
    </location>
</feature>
<dbReference type="SUPFAM" id="SSF50729">
    <property type="entry name" value="PH domain-like"/>
    <property type="match status" value="1"/>
</dbReference>
<dbReference type="GO" id="GO:0002262">
    <property type="term" value="P:myeloid cell homeostasis"/>
    <property type="evidence" value="ECO:0007669"/>
    <property type="project" value="UniProtKB-ARBA"/>
</dbReference>
<dbReference type="GeneID" id="110083866"/>
<keyword evidence="8" id="KW-1185">Reference proteome</keyword>
<feature type="region of interest" description="Disordered" evidence="5">
    <location>
        <begin position="316"/>
        <end position="366"/>
    </location>
</feature>
<evidence type="ECO:0000313" key="8">
    <source>
        <dbReference type="Proteomes" id="UP001652642"/>
    </source>
</evidence>
<dbReference type="GO" id="GO:0005068">
    <property type="term" value="F:transmembrane receptor protein tyrosine kinase adaptor activity"/>
    <property type="evidence" value="ECO:0007669"/>
    <property type="project" value="TreeGrafter"/>
</dbReference>
<dbReference type="RefSeq" id="XP_020658365.2">
    <property type="nucleotide sequence ID" value="XM_020802706.2"/>
</dbReference>
<dbReference type="SUPFAM" id="SSF55550">
    <property type="entry name" value="SH2 domain"/>
    <property type="match status" value="1"/>
</dbReference>
<protein>
    <submittedName>
        <fullName evidence="9 10">SH2B adapter protein 3 isoform X1</fullName>
    </submittedName>
</protein>
<comment type="similarity">
    <text evidence="1">Belongs to the SH2B adapter family.</text>
</comment>
<evidence type="ECO:0000256" key="4">
    <source>
        <dbReference type="PROSITE-ProRule" id="PRU00191"/>
    </source>
</evidence>
<dbReference type="InterPro" id="IPR036290">
    <property type="entry name" value="Phe_ZIP_sf"/>
</dbReference>
<dbReference type="RefSeq" id="XP_072839455.1">
    <property type="nucleotide sequence ID" value="XM_072983354.1"/>
</dbReference>
<dbReference type="PANTHER" id="PTHR10872:SF1">
    <property type="entry name" value="SH2B ADAPTER PROTEIN 3"/>
    <property type="match status" value="1"/>
</dbReference>
<proteinExistence type="inferred from homology"/>
<dbReference type="OrthoDB" id="10047184at2759"/>
<dbReference type="Proteomes" id="UP001652642">
    <property type="component" value="Chromosome 14"/>
</dbReference>
<dbReference type="SMART" id="SM00252">
    <property type="entry name" value="SH2"/>
    <property type="match status" value="1"/>
</dbReference>
<dbReference type="InterPro" id="IPR030523">
    <property type="entry name" value="SH2B"/>
</dbReference>
<dbReference type="Pfam" id="PF00017">
    <property type="entry name" value="SH2"/>
    <property type="match status" value="1"/>
</dbReference>
<dbReference type="CDD" id="cd01231">
    <property type="entry name" value="PH_SH2B_family"/>
    <property type="match status" value="1"/>
</dbReference>
<feature type="region of interest" description="Disordered" evidence="5">
    <location>
        <begin position="93"/>
        <end position="140"/>
    </location>
</feature>
<dbReference type="AlphaFoldDB" id="A0A6J0UGM5"/>
<dbReference type="PROSITE" id="PS50003">
    <property type="entry name" value="PH_DOMAIN"/>
    <property type="match status" value="1"/>
</dbReference>
<dbReference type="PRINTS" id="PR00401">
    <property type="entry name" value="SH2DOMAIN"/>
</dbReference>
<dbReference type="PANTHER" id="PTHR10872">
    <property type="entry name" value="SH2B ADAPTER PROTEIN"/>
    <property type="match status" value="1"/>
</dbReference>
<dbReference type="InterPro" id="IPR011993">
    <property type="entry name" value="PH-like_dom_sf"/>
</dbReference>
<dbReference type="KEGG" id="pvt:110083866"/>
<sequence>MNGHAGPPIDPAHAAGWSEFCEQHAVTTARELARKYLLFVSENPEHEILAADNFSLQFADLFQQYFRNEVKDHSAMNQFRVLPFSKVRDYRETGRTHAGASPTGTLGAKSEMELGGPVDRGPPEARPAGLPKSWSSEELTGTPPSLAIRRHFSLTRLRRSWRNFFRRRSSEPPPPDGEMSDSVLKSNLARKIFPWALSRDPPPQVRKEGGLKYWMVTEANVDNGTRWQRCRLVLRKEGPSESENYVLALFDPPKSSKPRLQAACSSIQEIRRCTSLEMPDNAHTFVLKVNTSTDIIFEAGDDQQLSSWMSEIKECLPQGSTGADPDLAPDSLSEVTTASPTTTSSSSADSLNQGATPPNAPDQPCQKTDRYLSAFPWFHGPISRFKAAQLVQFQGPEGHGVFLIRQSETRRGEYVLTFNFQGVAKHLRLSLTERGQCRIQHLHFSSILDMLHHFQRCPIPLECGAACNVQLSSYVVVVPNAQAGSTNTAPFPPAIHRYNPEFGLLQLTPSSFARIRLPDHPHRHHNSSVEQIFHLVPPPEELAGSLWPHRGRPASHHPLPAPRPWDGDYETDSHGRGHLRAVNNQYLSL</sequence>
<dbReference type="InterPro" id="IPR001849">
    <property type="entry name" value="PH_domain"/>
</dbReference>
<reference evidence="9 10" key="1">
    <citation type="submission" date="2025-05" db="UniProtKB">
        <authorList>
            <consortium name="RefSeq"/>
        </authorList>
    </citation>
    <scope>IDENTIFICATION</scope>
</reference>
<dbReference type="Gene3D" id="3.30.505.10">
    <property type="entry name" value="SH2 domain"/>
    <property type="match status" value="1"/>
</dbReference>
<evidence type="ECO:0000256" key="1">
    <source>
        <dbReference type="ARBA" id="ARBA00010220"/>
    </source>
</evidence>
<evidence type="ECO:0000256" key="3">
    <source>
        <dbReference type="ARBA" id="ARBA00022999"/>
    </source>
</evidence>
<dbReference type="GO" id="GO:1904893">
    <property type="term" value="P:negative regulation of receptor signaling pathway via STAT"/>
    <property type="evidence" value="ECO:0007669"/>
    <property type="project" value="UniProtKB-ARBA"/>
</dbReference>
<dbReference type="GO" id="GO:0061515">
    <property type="term" value="P:myeloid cell development"/>
    <property type="evidence" value="ECO:0007669"/>
    <property type="project" value="UniProtKB-ARBA"/>
</dbReference>
<dbReference type="InterPro" id="IPR000980">
    <property type="entry name" value="SH2"/>
</dbReference>
<dbReference type="RefSeq" id="XP_072839456.1">
    <property type="nucleotide sequence ID" value="XM_072983355.1"/>
</dbReference>
<dbReference type="PROSITE" id="PS50001">
    <property type="entry name" value="SH2"/>
    <property type="match status" value="1"/>
</dbReference>
<dbReference type="RefSeq" id="XP_020658364.2">
    <property type="nucleotide sequence ID" value="XM_020802705.2"/>
</dbReference>
<evidence type="ECO:0000256" key="2">
    <source>
        <dbReference type="ARBA" id="ARBA00022553"/>
    </source>
</evidence>
<evidence type="ECO:0000313" key="13">
    <source>
        <dbReference type="RefSeq" id="XP_072839456.1"/>
    </source>
</evidence>
<keyword evidence="2" id="KW-0597">Phosphoprotein</keyword>
<dbReference type="CTD" id="10019"/>
<evidence type="ECO:0000259" key="7">
    <source>
        <dbReference type="PROSITE" id="PS50003"/>
    </source>
</evidence>
<keyword evidence="3 4" id="KW-0727">SH2 domain</keyword>
<evidence type="ECO:0000256" key="5">
    <source>
        <dbReference type="SAM" id="MobiDB-lite"/>
    </source>
</evidence>
<dbReference type="GO" id="GO:0060761">
    <property type="term" value="P:negative regulation of response to cytokine stimulus"/>
    <property type="evidence" value="ECO:0007669"/>
    <property type="project" value="UniProtKB-ARBA"/>
</dbReference>
<dbReference type="SUPFAM" id="SSF109805">
    <property type="entry name" value="Phenylalanine zipper"/>
    <property type="match status" value="1"/>
</dbReference>
<dbReference type="SMART" id="SM00233">
    <property type="entry name" value="PH"/>
    <property type="match status" value="1"/>
</dbReference>
<dbReference type="GO" id="GO:0035556">
    <property type="term" value="P:intracellular signal transduction"/>
    <property type="evidence" value="ECO:0007669"/>
    <property type="project" value="TreeGrafter"/>
</dbReference>
<dbReference type="Gene3D" id="6.10.140.110">
    <property type="match status" value="1"/>
</dbReference>
<feature type="domain" description="PH" evidence="7">
    <location>
        <begin position="204"/>
        <end position="317"/>
    </location>
</feature>
<dbReference type="GO" id="GO:0038163">
    <property type="term" value="P:thrombopoietin-mediated signaling pathway"/>
    <property type="evidence" value="ECO:0007669"/>
    <property type="project" value="UniProtKB-ARBA"/>
</dbReference>
<dbReference type="RefSeq" id="XP_020658366.2">
    <property type="nucleotide sequence ID" value="XM_020802707.2"/>
</dbReference>
<feature type="domain" description="SH2" evidence="6">
    <location>
        <begin position="377"/>
        <end position="475"/>
    </location>
</feature>
<dbReference type="InterPro" id="IPR036860">
    <property type="entry name" value="SH2_dom_sf"/>
</dbReference>
<evidence type="ECO:0000313" key="11">
    <source>
        <dbReference type="RefSeq" id="XP_020658366.2"/>
    </source>
</evidence>
<gene>
    <name evidence="9 10 11 12 13" type="primary">SH2B3</name>
</gene>
<dbReference type="Pfam" id="PF00169">
    <property type="entry name" value="PH"/>
    <property type="match status" value="1"/>
</dbReference>
<dbReference type="Pfam" id="PF08916">
    <property type="entry name" value="Phe_ZIP"/>
    <property type="match status" value="1"/>
</dbReference>
<dbReference type="InterPro" id="IPR015012">
    <property type="entry name" value="Phe_ZIP"/>
</dbReference>
<evidence type="ECO:0000259" key="6">
    <source>
        <dbReference type="PROSITE" id="PS50001"/>
    </source>
</evidence>
<evidence type="ECO:0000313" key="9">
    <source>
        <dbReference type="RefSeq" id="XP_020658364.2"/>
    </source>
</evidence>
<evidence type="ECO:0000313" key="12">
    <source>
        <dbReference type="RefSeq" id="XP_072839455.1"/>
    </source>
</evidence>
<organism evidence="8 10">
    <name type="scientific">Pogona vitticeps</name>
    <name type="common">central bearded dragon</name>
    <dbReference type="NCBI Taxonomy" id="103695"/>
    <lineage>
        <taxon>Eukaryota</taxon>
        <taxon>Metazoa</taxon>
        <taxon>Chordata</taxon>
        <taxon>Craniata</taxon>
        <taxon>Vertebrata</taxon>
        <taxon>Euteleostomi</taxon>
        <taxon>Lepidosauria</taxon>
        <taxon>Squamata</taxon>
        <taxon>Bifurcata</taxon>
        <taxon>Unidentata</taxon>
        <taxon>Episquamata</taxon>
        <taxon>Toxicofera</taxon>
        <taxon>Iguania</taxon>
        <taxon>Acrodonta</taxon>
        <taxon>Agamidae</taxon>
        <taxon>Amphibolurinae</taxon>
        <taxon>Pogona</taxon>
    </lineage>
</organism>
<accession>A0A6J0UGM5</accession>
<dbReference type="Gene3D" id="2.30.29.30">
    <property type="entry name" value="Pleckstrin-homology domain (PH domain)/Phosphotyrosine-binding domain (PTB)"/>
    <property type="match status" value="1"/>
</dbReference>
<evidence type="ECO:0000313" key="10">
    <source>
        <dbReference type="RefSeq" id="XP_020658365.2"/>
    </source>
</evidence>
<dbReference type="GO" id="GO:0005886">
    <property type="term" value="C:plasma membrane"/>
    <property type="evidence" value="ECO:0007669"/>
    <property type="project" value="TreeGrafter"/>
</dbReference>
<name>A0A6J0UGM5_9SAUR</name>